<proteinExistence type="inferred from homology"/>
<evidence type="ECO:0000256" key="4">
    <source>
        <dbReference type="ARBA" id="ARBA00022840"/>
    </source>
</evidence>
<evidence type="ECO:0000313" key="7">
    <source>
        <dbReference type="EMBL" id="NKX86959.1"/>
    </source>
</evidence>
<dbReference type="InterPro" id="IPR013126">
    <property type="entry name" value="Hsp_70_fam"/>
</dbReference>
<keyword evidence="5" id="KW-0346">Stress response</keyword>
<dbReference type="PROSITE" id="PS00297">
    <property type="entry name" value="HSP70_1"/>
    <property type="match status" value="1"/>
</dbReference>
<dbReference type="CDD" id="cd24029">
    <property type="entry name" value="ASKHA_NBD_HSP70_DnaK_HscA_HscC"/>
    <property type="match status" value="1"/>
</dbReference>
<dbReference type="PANTHER" id="PTHR19375">
    <property type="entry name" value="HEAT SHOCK PROTEIN 70KDA"/>
    <property type="match status" value="1"/>
</dbReference>
<accession>A0A846W1C8</accession>
<dbReference type="Gene3D" id="2.60.34.10">
    <property type="entry name" value="Substrate Binding Domain Of DNAk, Chain A, domain 1"/>
    <property type="match status" value="1"/>
</dbReference>
<dbReference type="InterPro" id="IPR043129">
    <property type="entry name" value="ATPase_NBD"/>
</dbReference>
<evidence type="ECO:0000256" key="2">
    <source>
        <dbReference type="ARBA" id="ARBA00022553"/>
    </source>
</evidence>
<dbReference type="Gene3D" id="3.90.640.10">
    <property type="entry name" value="Actin, Chain A, domain 4"/>
    <property type="match status" value="1"/>
</dbReference>
<dbReference type="Gene3D" id="3.30.420.40">
    <property type="match status" value="2"/>
</dbReference>
<comment type="similarity">
    <text evidence="1">Belongs to the heat shock protein 70 family.</text>
</comment>
<organism evidence="7 8">
    <name type="scientific">Nocardia coubleae</name>
    <dbReference type="NCBI Taxonomy" id="356147"/>
    <lineage>
        <taxon>Bacteria</taxon>
        <taxon>Bacillati</taxon>
        <taxon>Actinomycetota</taxon>
        <taxon>Actinomycetes</taxon>
        <taxon>Mycobacteriales</taxon>
        <taxon>Nocardiaceae</taxon>
        <taxon>Nocardia</taxon>
    </lineage>
</organism>
<dbReference type="PRINTS" id="PR00301">
    <property type="entry name" value="HEATSHOCK70"/>
</dbReference>
<dbReference type="EMBL" id="JAAXOM010000001">
    <property type="protein sequence ID" value="NKX86959.1"/>
    <property type="molecule type" value="Genomic_DNA"/>
</dbReference>
<dbReference type="InterPro" id="IPR018181">
    <property type="entry name" value="Heat_shock_70_CS"/>
</dbReference>
<keyword evidence="3" id="KW-0547">Nucleotide-binding</keyword>
<dbReference type="GO" id="GO:0005524">
    <property type="term" value="F:ATP binding"/>
    <property type="evidence" value="ECO:0007669"/>
    <property type="project" value="UniProtKB-KW"/>
</dbReference>
<keyword evidence="8" id="KW-1185">Reference proteome</keyword>
<gene>
    <name evidence="7" type="ORF">HGA10_06490</name>
</gene>
<comment type="caution">
    <text evidence="7">The sequence shown here is derived from an EMBL/GenBank/DDBJ whole genome shotgun (WGS) entry which is preliminary data.</text>
</comment>
<dbReference type="InterPro" id="IPR029047">
    <property type="entry name" value="HSP70_peptide-bd_sf"/>
</dbReference>
<dbReference type="PROSITE" id="PS01036">
    <property type="entry name" value="HSP70_3"/>
    <property type="match status" value="1"/>
</dbReference>
<evidence type="ECO:0000256" key="1">
    <source>
        <dbReference type="ARBA" id="ARBA00007381"/>
    </source>
</evidence>
<name>A0A846W1C8_9NOCA</name>
<dbReference type="FunFam" id="3.30.420.40:FF:000028">
    <property type="entry name" value="heat shock 70 kDa protein-like"/>
    <property type="match status" value="1"/>
</dbReference>
<dbReference type="SUPFAM" id="SSF100920">
    <property type="entry name" value="Heat shock protein 70kD (HSP70), peptide-binding domain"/>
    <property type="match status" value="1"/>
</dbReference>
<keyword evidence="2" id="KW-0597">Phosphoprotein</keyword>
<keyword evidence="4" id="KW-0067">ATP-binding</keyword>
<reference evidence="7 8" key="1">
    <citation type="submission" date="2020-04" db="EMBL/GenBank/DDBJ databases">
        <title>MicrobeNet Type strains.</title>
        <authorList>
            <person name="Nicholson A.C."/>
        </authorList>
    </citation>
    <scope>NUCLEOTIDE SEQUENCE [LARGE SCALE GENOMIC DNA]</scope>
    <source>
        <strain evidence="7 8">DSM 44960</strain>
    </source>
</reference>
<keyword evidence="6" id="KW-0143">Chaperone</keyword>
<evidence type="ECO:0000256" key="5">
    <source>
        <dbReference type="ARBA" id="ARBA00023016"/>
    </source>
</evidence>
<dbReference type="FunFam" id="3.90.640.10:FF:000003">
    <property type="entry name" value="Molecular chaperone DnaK"/>
    <property type="match status" value="1"/>
</dbReference>
<dbReference type="Proteomes" id="UP000572007">
    <property type="component" value="Unassembled WGS sequence"/>
</dbReference>
<dbReference type="GO" id="GO:0140662">
    <property type="term" value="F:ATP-dependent protein folding chaperone"/>
    <property type="evidence" value="ECO:0007669"/>
    <property type="project" value="InterPro"/>
</dbReference>
<evidence type="ECO:0000256" key="6">
    <source>
        <dbReference type="ARBA" id="ARBA00023186"/>
    </source>
</evidence>
<dbReference type="Pfam" id="PF00012">
    <property type="entry name" value="HSP70"/>
    <property type="match status" value="1"/>
</dbReference>
<evidence type="ECO:0000313" key="8">
    <source>
        <dbReference type="Proteomes" id="UP000572007"/>
    </source>
</evidence>
<dbReference type="AlphaFoldDB" id="A0A846W1C8"/>
<sequence length="856" mass="93766">MTLVAGIDLGTTNCCVAIPADADIPNKQALIDRRRLRQFGSALIVANPDLSLTTPSAIWISPDGTVLVGALAKRKARHPGSPPAMFFKRNMGTDQPVTAGHATITPLQASVHLLRHLKTMAQDVLGVPIDRAVITVPAYFETSAKTQTGLAGAEAGLEVVETLMEPVAAALAHMHEYRMKDSEGRRFLIYDLGGGTFDTSVVSWDPDGGFSSRSFDGNRYLGGYDFDQAIVDWMIAQLPGYDLGFRPDQPRDAELLARLLSLAEAAKHELSRETETEIISQDLEDRSGNPMTINLPISRPVFDRMIEDHLRATLDHCAEALSKARLSDAALDEIVLVGGSSRIPLVATLLEQRFGIPPRLFHPELVVAVGAALKAASRATRSSVLELEPLVPQGDSVDIAGRVRCPDELGQPVLVLVETADGAPLEQRVNGDGAFLFIDVPLFAEGESSFTVRVLAEGQQVDTGHLTVTAHDETPALDLAGDVLAHDFSVELVDGRLARIVKAGTKIPHRVSQHLETARAGTALRVRLYEGRIPIGSVQIHDLPEDVAPGTAVELSLEFAVGWTIHASVRLPQLDRTATAVIDIPVRQVASWTEIRSRTVRAHAAWRQVRPEVHKFESAKAGPDLEQRLLAVEGLIVGAKDQAKAHHMLLEAETILQTLQESEGPEAYLEPPLADFEDRMGTLTNLVVWLERDLPGEAQPFRYRQDGVAAEARAAYEAGDFTAWRRANEKLDDLVREVVRTPLIREILAVGASPTEYRAWLTGEIETADQLIRRKYDTLLNDPRLASAEKSKLPTERDLFLGELQLIAATVREVDLSRPAAREHLHTIYTGRLQPLHARVERWGRETGIRWHPGVA</sequence>
<dbReference type="RefSeq" id="WP_067639527.1">
    <property type="nucleotide sequence ID" value="NZ_JAAXOM010000001.1"/>
</dbReference>
<dbReference type="SUPFAM" id="SSF53067">
    <property type="entry name" value="Actin-like ATPase domain"/>
    <property type="match status" value="2"/>
</dbReference>
<dbReference type="PROSITE" id="PS00329">
    <property type="entry name" value="HSP70_2"/>
    <property type="match status" value="1"/>
</dbReference>
<protein>
    <submittedName>
        <fullName evidence="7">Hsp70 family protein</fullName>
    </submittedName>
</protein>
<evidence type="ECO:0000256" key="3">
    <source>
        <dbReference type="ARBA" id="ARBA00022741"/>
    </source>
</evidence>